<proteinExistence type="predicted"/>
<feature type="coiled-coil region" evidence="3">
    <location>
        <begin position="479"/>
        <end position="506"/>
    </location>
</feature>
<keyword evidence="1" id="KW-0238">DNA-binding</keyword>
<evidence type="ECO:0000259" key="4">
    <source>
        <dbReference type="PROSITE" id="PS51737"/>
    </source>
</evidence>
<dbReference type="Pfam" id="PF00239">
    <property type="entry name" value="Resolvase"/>
    <property type="match status" value="1"/>
</dbReference>
<dbReference type="InterPro" id="IPR038109">
    <property type="entry name" value="DNA_bind_recomb_sf"/>
</dbReference>
<gene>
    <name evidence="5" type="ORF">I1A49_16745</name>
</gene>
<keyword evidence="3" id="KW-0175">Coiled coil</keyword>
<evidence type="ECO:0000256" key="3">
    <source>
        <dbReference type="SAM" id="Coils"/>
    </source>
</evidence>
<sequence>MNPFPLHTGQRIVDEPGFGRLRVVGAVRLSKYTDASTSPEVQTELIADTAAAVGGDIVGWANDVDISALKTTPWEREQLSYWLNNPDLWDVLTWQRMDRAVRSMADMADLGRFAKQHGKRLIFASGPGGGRLELDFSSPMSELIMLILAFAAQLEGQTIMERNKGAAAHLQSLGRWAGGIIPYGTIPVRKTFPDGNEGWWLARDADLTWNHIVEMVGLGIAGEAYTAIRDHLAETGVITPKNHRARLATPPRDFDPESRWRDTTVRDILLSSALRGYLVREDGTIVRDNKGDPVMQGEPLIDDETWFRLQEALKERSAPNAGASKRKDAHPLLEIVECDECDHNMYAGWVTERKKSPRLGKALVDALRSEGRDFAKDGDHVTVTAGGETLTFPYKMSAGELRDAWTALELAADITPVMATCQRHLFRCKGEDHADGVPAPNIPVEPTLEWVDAEFMRRLGRFRRTEIVKTGGIDNRPAIQELRADIEALTKQMLKLRGAAQDAAADQLNGMSDTLAGLEKVPYRAPEERIVQLDRTWGDDWKSAEWSERRQMLISAGVKIRVGPPTGWRRPVGERLTFLVGEHIDPVEDAEAEALHQAML</sequence>
<dbReference type="Gene3D" id="3.40.50.1390">
    <property type="entry name" value="Resolvase, N-terminal catalytic domain"/>
    <property type="match status" value="1"/>
</dbReference>
<dbReference type="InterPro" id="IPR050639">
    <property type="entry name" value="SSR_resolvase"/>
</dbReference>
<dbReference type="InterPro" id="IPR011109">
    <property type="entry name" value="DNA_bind_recombinase_dom"/>
</dbReference>
<dbReference type="InterPro" id="IPR006119">
    <property type="entry name" value="Resolv_N"/>
</dbReference>
<dbReference type="Pfam" id="PF07508">
    <property type="entry name" value="Recombinase"/>
    <property type="match status" value="1"/>
</dbReference>
<feature type="domain" description="Recombinase" evidence="4">
    <location>
        <begin position="182"/>
        <end position="320"/>
    </location>
</feature>
<dbReference type="SMART" id="SM00857">
    <property type="entry name" value="Resolvase"/>
    <property type="match status" value="1"/>
</dbReference>
<evidence type="ECO:0000256" key="1">
    <source>
        <dbReference type="ARBA" id="ARBA00023125"/>
    </source>
</evidence>
<dbReference type="EMBL" id="CP065050">
    <property type="protein sequence ID" value="QPI56371.1"/>
    <property type="molecule type" value="Genomic_DNA"/>
</dbReference>
<evidence type="ECO:0000313" key="6">
    <source>
        <dbReference type="Proteomes" id="UP000663421"/>
    </source>
</evidence>
<keyword evidence="6" id="KW-1185">Reference proteome</keyword>
<dbReference type="Proteomes" id="UP000663421">
    <property type="component" value="Chromosome"/>
</dbReference>
<reference evidence="5 6" key="1">
    <citation type="submission" date="2020-11" db="EMBL/GenBank/DDBJ databases">
        <title>Complete genome sequence unveiled secondary metabolic potentials in Streptomyces solisilvae HNM0141.</title>
        <authorList>
            <person name="Huang X."/>
        </authorList>
    </citation>
    <scope>NUCLEOTIDE SEQUENCE [LARGE SCALE GENOMIC DNA]</scope>
    <source>
        <strain evidence="5 6">HNM0141</strain>
    </source>
</reference>
<dbReference type="Gene3D" id="3.90.1750.20">
    <property type="entry name" value="Putative Large Serine Recombinase, Chain B, Domain 2"/>
    <property type="match status" value="1"/>
</dbReference>
<evidence type="ECO:0000313" key="5">
    <source>
        <dbReference type="EMBL" id="QPI56371.1"/>
    </source>
</evidence>
<keyword evidence="2" id="KW-0233">DNA recombination</keyword>
<evidence type="ECO:0000256" key="2">
    <source>
        <dbReference type="ARBA" id="ARBA00023172"/>
    </source>
</evidence>
<dbReference type="PANTHER" id="PTHR30461">
    <property type="entry name" value="DNA-INVERTASE FROM LAMBDOID PROPHAGE"/>
    <property type="match status" value="1"/>
</dbReference>
<organism evidence="5 6">
    <name type="scientific">Streptomyces malaysiensis</name>
    <dbReference type="NCBI Taxonomy" id="92644"/>
    <lineage>
        <taxon>Bacteria</taxon>
        <taxon>Bacillati</taxon>
        <taxon>Actinomycetota</taxon>
        <taxon>Actinomycetes</taxon>
        <taxon>Kitasatosporales</taxon>
        <taxon>Streptomycetaceae</taxon>
        <taxon>Streptomyces</taxon>
        <taxon>Streptomyces violaceusniger group</taxon>
    </lineage>
</organism>
<name>A0ABX6W5P0_STRMQ</name>
<accession>A0ABX6W5P0</accession>
<protein>
    <submittedName>
        <fullName evidence="5">Recombinase family protein</fullName>
    </submittedName>
</protein>
<dbReference type="InterPro" id="IPR036162">
    <property type="entry name" value="Resolvase-like_N_sf"/>
</dbReference>
<dbReference type="PANTHER" id="PTHR30461:SF2">
    <property type="entry name" value="SERINE RECOMBINASE PINE-RELATED"/>
    <property type="match status" value="1"/>
</dbReference>
<dbReference type="PROSITE" id="PS51737">
    <property type="entry name" value="RECOMBINASE_DNA_BIND"/>
    <property type="match status" value="1"/>
</dbReference>
<dbReference type="SUPFAM" id="SSF53041">
    <property type="entry name" value="Resolvase-like"/>
    <property type="match status" value="1"/>
</dbReference>